<dbReference type="EC" id="3.1.1.85" evidence="5"/>
<accession>A0ABV1RDA5</accession>
<dbReference type="EMBL" id="JBELOE010000076">
    <property type="protein sequence ID" value="MER2490908.1"/>
    <property type="molecule type" value="Genomic_DNA"/>
</dbReference>
<evidence type="ECO:0000256" key="1">
    <source>
        <dbReference type="ARBA" id="ARBA00022487"/>
    </source>
</evidence>
<protein>
    <recommendedName>
        <fullName evidence="5">Pimeloyl-[acyl-carrier protein] methyl ester esterase</fullName>
        <ecNumber evidence="5">3.1.1.85</ecNumber>
    </recommendedName>
    <alternativeName>
        <fullName evidence="5">Biotin synthesis protein BioH</fullName>
    </alternativeName>
    <alternativeName>
        <fullName evidence="5">Carboxylesterase BioH</fullName>
    </alternativeName>
</protein>
<dbReference type="InterPro" id="IPR029058">
    <property type="entry name" value="AB_hydrolase_fold"/>
</dbReference>
<keyword evidence="8" id="KW-1185">Reference proteome</keyword>
<comment type="function">
    <text evidence="5">The physiological role of BioH is to remove the methyl group introduced by BioC when the pimeloyl moiety is complete. It allows to synthesize pimeloyl-ACP via the fatty acid synthetic pathway through the hydrolysis of the ester bonds of pimeloyl-ACP esters.</text>
</comment>
<dbReference type="InterPro" id="IPR010076">
    <property type="entry name" value="BioH"/>
</dbReference>
<feature type="active site" description="Nucleophile" evidence="5">
    <location>
        <position position="73"/>
    </location>
</feature>
<gene>
    <name evidence="5 7" type="primary">bioH</name>
    <name evidence="7" type="ORF">ABS311_03300</name>
</gene>
<comment type="subunit">
    <text evidence="5">Monomer.</text>
</comment>
<dbReference type="GO" id="GO:0090499">
    <property type="term" value="F:pimelyl-[acyl-carrier protein] methyl ester esterase activity"/>
    <property type="evidence" value="ECO:0007669"/>
    <property type="project" value="UniProtKB-EC"/>
</dbReference>
<dbReference type="NCBIfam" id="TIGR01738">
    <property type="entry name" value="bioH"/>
    <property type="match status" value="1"/>
</dbReference>
<evidence type="ECO:0000256" key="4">
    <source>
        <dbReference type="ARBA" id="ARBA00022801"/>
    </source>
</evidence>
<reference evidence="7 8" key="1">
    <citation type="submission" date="2024-06" db="EMBL/GenBank/DDBJ databases">
        <authorList>
            <person name="Chen R.Y."/>
        </authorList>
    </citation>
    <scope>NUCLEOTIDE SEQUENCE [LARGE SCALE GENOMIC DNA]</scope>
    <source>
        <strain evidence="7 8">D2</strain>
    </source>
</reference>
<sequence length="248" mass="27558">MKSHLYFIHGWGMNRAVWRPIAEKLSHLYDVTLLDLPGYGESIDNLPQTYNLDQISQQVAQNIQQPGIIIGWSLGGLVAQNIALKNKEKTDALITIASTPCFAQKNDWQGIQAHVLTDFQQQLAEDYNKTLERFLAIQAMGSRSARQDIKAFKALLLTYAPPAPAALSGGLQILAEADLTDKIAEIHQPTVRLYGKLDSLVPKAAIDPIHQLQPHSDKYIFNKASHAPFISHPEEFLQVLSQKLSGLT</sequence>
<evidence type="ECO:0000256" key="3">
    <source>
        <dbReference type="ARBA" id="ARBA00022756"/>
    </source>
</evidence>
<dbReference type="InterPro" id="IPR050266">
    <property type="entry name" value="AB_hydrolase_sf"/>
</dbReference>
<feature type="active site" evidence="5">
    <location>
        <position position="198"/>
    </location>
</feature>
<dbReference type="HAMAP" id="MF_01260">
    <property type="entry name" value="Carboxylester"/>
    <property type="match status" value="1"/>
</dbReference>
<organism evidence="7 8">
    <name type="scientific">Catenovulum sediminis</name>
    <dbReference type="NCBI Taxonomy" id="1740262"/>
    <lineage>
        <taxon>Bacteria</taxon>
        <taxon>Pseudomonadati</taxon>
        <taxon>Pseudomonadota</taxon>
        <taxon>Gammaproteobacteria</taxon>
        <taxon>Alteromonadales</taxon>
        <taxon>Alteromonadaceae</taxon>
        <taxon>Catenovulum</taxon>
    </lineage>
</organism>
<evidence type="ECO:0000256" key="2">
    <source>
        <dbReference type="ARBA" id="ARBA00022490"/>
    </source>
</evidence>
<dbReference type="Gene3D" id="3.40.50.1820">
    <property type="entry name" value="alpha/beta hydrolase"/>
    <property type="match status" value="1"/>
</dbReference>
<keyword evidence="2 5" id="KW-0963">Cytoplasm</keyword>
<dbReference type="InterPro" id="IPR000073">
    <property type="entry name" value="AB_hydrolase_1"/>
</dbReference>
<evidence type="ECO:0000256" key="5">
    <source>
        <dbReference type="HAMAP-Rule" id="MF_01260"/>
    </source>
</evidence>
<evidence type="ECO:0000259" key="6">
    <source>
        <dbReference type="Pfam" id="PF00561"/>
    </source>
</evidence>
<comment type="pathway">
    <text evidence="5">Cofactor biosynthesis; biotin biosynthesis.</text>
</comment>
<comment type="similarity">
    <text evidence="5">Belongs to the AB hydrolase superfamily. Carboxylesterase BioH family.</text>
</comment>
<comment type="subcellular location">
    <subcellularLocation>
        <location evidence="5">Cytoplasm</location>
    </subcellularLocation>
</comment>
<feature type="binding site" evidence="5">
    <location>
        <begin position="73"/>
        <end position="74"/>
    </location>
    <ligand>
        <name>substrate</name>
    </ligand>
</feature>
<evidence type="ECO:0000313" key="7">
    <source>
        <dbReference type="EMBL" id="MER2490908.1"/>
    </source>
</evidence>
<dbReference type="PRINTS" id="PR00111">
    <property type="entry name" value="ABHYDROLASE"/>
</dbReference>
<dbReference type="Pfam" id="PF00561">
    <property type="entry name" value="Abhydrolase_1"/>
    <property type="match status" value="1"/>
</dbReference>
<dbReference type="PANTHER" id="PTHR43798">
    <property type="entry name" value="MONOACYLGLYCEROL LIPASE"/>
    <property type="match status" value="1"/>
</dbReference>
<proteinExistence type="inferred from homology"/>
<name>A0ABV1RDA5_9ALTE</name>
<comment type="catalytic activity">
    <reaction evidence="5">
        <text>6-carboxyhexanoyl-[ACP] methyl ester + H2O = 6-carboxyhexanoyl-[ACP] + methanol + H(+)</text>
        <dbReference type="Rhea" id="RHEA:42700"/>
        <dbReference type="Rhea" id="RHEA-COMP:9955"/>
        <dbReference type="Rhea" id="RHEA-COMP:10186"/>
        <dbReference type="ChEBI" id="CHEBI:15377"/>
        <dbReference type="ChEBI" id="CHEBI:15378"/>
        <dbReference type="ChEBI" id="CHEBI:17790"/>
        <dbReference type="ChEBI" id="CHEBI:78846"/>
        <dbReference type="ChEBI" id="CHEBI:82735"/>
        <dbReference type="EC" id="3.1.1.85"/>
    </reaction>
</comment>
<dbReference type="SUPFAM" id="SSF53474">
    <property type="entry name" value="alpha/beta-Hydrolases"/>
    <property type="match status" value="1"/>
</dbReference>
<feature type="binding site" evidence="5">
    <location>
        <position position="226"/>
    </location>
    <ligand>
        <name>substrate</name>
    </ligand>
</feature>
<dbReference type="Proteomes" id="UP001467690">
    <property type="component" value="Unassembled WGS sequence"/>
</dbReference>
<dbReference type="RefSeq" id="WP_350400704.1">
    <property type="nucleotide sequence ID" value="NZ_JBELOE010000076.1"/>
</dbReference>
<feature type="active site" evidence="5">
    <location>
        <position position="226"/>
    </location>
</feature>
<keyword evidence="1 5" id="KW-0719">Serine esterase</keyword>
<keyword evidence="4 5" id="KW-0378">Hydrolase</keyword>
<evidence type="ECO:0000313" key="8">
    <source>
        <dbReference type="Proteomes" id="UP001467690"/>
    </source>
</evidence>
<feature type="binding site" evidence="5">
    <location>
        <position position="11"/>
    </location>
    <ligand>
        <name>substrate</name>
    </ligand>
</feature>
<comment type="caution">
    <text evidence="7">The sequence shown here is derived from an EMBL/GenBank/DDBJ whole genome shotgun (WGS) entry which is preliminary data.</text>
</comment>
<keyword evidence="3 5" id="KW-0093">Biotin biosynthesis</keyword>
<dbReference type="PANTHER" id="PTHR43798:SF31">
    <property type="entry name" value="AB HYDROLASE SUPERFAMILY PROTEIN YCLE"/>
    <property type="match status" value="1"/>
</dbReference>
<feature type="domain" description="AB hydrolase-1" evidence="6">
    <location>
        <begin position="4"/>
        <end position="233"/>
    </location>
</feature>
<feature type="binding site" evidence="5">
    <location>
        <begin position="134"/>
        <end position="138"/>
    </location>
    <ligand>
        <name>substrate</name>
    </ligand>
</feature>